<feature type="transmembrane region" description="Helical" evidence="7">
    <location>
        <begin position="210"/>
        <end position="230"/>
    </location>
</feature>
<evidence type="ECO:0000256" key="1">
    <source>
        <dbReference type="ARBA" id="ARBA00004651"/>
    </source>
</evidence>
<feature type="transmembrane region" description="Helical" evidence="7">
    <location>
        <begin position="287"/>
        <end position="309"/>
    </location>
</feature>
<sequence>MSLKNQVLNGAIWTYGQQFGTQAIQFGVSIILARLITPSDFGLIGMITIFIGLGSAVYEGGLTNSLIRSATLEEDDYSTVFIFNVLISVFVYLIIFFSAPYIADFYKQPILKNIIRIYSLSFIINSFSAVHNTRLIKAMQFKKIAIISLPSLIVYSVIAVFMAYNNFGVWSLVFSFIASSTLSTISLWYFTDWRPKLIFNKLKFTTHFGYGNKLMMSSILDIIFTNLYNIVIGKVYSPKLLGYYTRSNSLMMLPVLNISSTLNKVAFPTFSQMQDDDHRLKSSYKRIMLLVLFLVTPVMVIMMVMAAPLVEFLFTEKWLPIVPIFQILCLTGILYPLHVYNLLILQVKGKSDLYLYLEIAKKILAVLILAISFYFDFYGLLWGQVVASVLCLGINTHYAGKFLNYNLFQQLRDILPIFLVSFLMGLLLYWVDVSFFQAYDDFTRLLFSTIIGVIFYSLLSILFKFSSFQEIKNIILKK</sequence>
<feature type="transmembrane region" description="Helical" evidence="7">
    <location>
        <begin position="381"/>
        <end position="399"/>
    </location>
</feature>
<dbReference type="EMBL" id="JAOTEM010000004">
    <property type="protein sequence ID" value="MCU7618713.1"/>
    <property type="molecule type" value="Genomic_DNA"/>
</dbReference>
<organism evidence="8 9">
    <name type="scientific">Chryseobacterium edaphi</name>
    <dbReference type="NCBI Taxonomy" id="2976532"/>
    <lineage>
        <taxon>Bacteria</taxon>
        <taxon>Pseudomonadati</taxon>
        <taxon>Bacteroidota</taxon>
        <taxon>Flavobacteriia</taxon>
        <taxon>Flavobacteriales</taxon>
        <taxon>Weeksellaceae</taxon>
        <taxon>Chryseobacterium group</taxon>
        <taxon>Chryseobacterium</taxon>
    </lineage>
</organism>
<evidence type="ECO:0000313" key="9">
    <source>
        <dbReference type="Proteomes" id="UP001208649"/>
    </source>
</evidence>
<feature type="transmembrane region" description="Helical" evidence="7">
    <location>
        <begin position="355"/>
        <end position="375"/>
    </location>
</feature>
<keyword evidence="5 7" id="KW-1133">Transmembrane helix</keyword>
<feature type="transmembrane region" description="Helical" evidence="7">
    <location>
        <begin position="442"/>
        <end position="463"/>
    </location>
</feature>
<dbReference type="PANTHER" id="PTHR30250">
    <property type="entry name" value="PST FAMILY PREDICTED COLANIC ACID TRANSPORTER"/>
    <property type="match status" value="1"/>
</dbReference>
<feature type="transmembrane region" description="Helical" evidence="7">
    <location>
        <begin position="114"/>
        <end position="132"/>
    </location>
</feature>
<keyword evidence="3" id="KW-1003">Cell membrane</keyword>
<keyword evidence="9" id="KW-1185">Reference proteome</keyword>
<feature type="transmembrane region" description="Helical" evidence="7">
    <location>
        <begin position="250"/>
        <end position="267"/>
    </location>
</feature>
<feature type="transmembrane region" description="Helical" evidence="7">
    <location>
        <begin position="321"/>
        <end position="343"/>
    </location>
</feature>
<evidence type="ECO:0000256" key="6">
    <source>
        <dbReference type="ARBA" id="ARBA00023136"/>
    </source>
</evidence>
<gene>
    <name evidence="8" type="ORF">NZ698_16070</name>
</gene>
<proteinExistence type="inferred from homology"/>
<dbReference type="Pfam" id="PF13440">
    <property type="entry name" value="Polysacc_synt_3"/>
    <property type="match status" value="1"/>
</dbReference>
<feature type="transmembrane region" description="Helical" evidence="7">
    <location>
        <begin position="41"/>
        <end position="58"/>
    </location>
</feature>
<dbReference type="PANTHER" id="PTHR30250:SF10">
    <property type="entry name" value="LIPOPOLYSACCHARIDE BIOSYNTHESIS PROTEIN WZXC"/>
    <property type="match status" value="1"/>
</dbReference>
<feature type="transmembrane region" description="Helical" evidence="7">
    <location>
        <begin position="411"/>
        <end position="430"/>
    </location>
</feature>
<reference evidence="9" key="1">
    <citation type="submission" date="2023-07" db="EMBL/GenBank/DDBJ databases">
        <title>Chryseobacterium sp. strain PBS4-4 Genome sequencing and assembly.</title>
        <authorList>
            <person name="Jung Y."/>
        </authorList>
    </citation>
    <scope>NUCLEOTIDE SEQUENCE [LARGE SCALE GENOMIC DNA]</scope>
    <source>
        <strain evidence="9">PBS4-4</strain>
    </source>
</reference>
<keyword evidence="4 7" id="KW-0812">Transmembrane</keyword>
<feature type="transmembrane region" description="Helical" evidence="7">
    <location>
        <begin position="170"/>
        <end position="190"/>
    </location>
</feature>
<evidence type="ECO:0000313" key="8">
    <source>
        <dbReference type="EMBL" id="MCU7618713.1"/>
    </source>
</evidence>
<evidence type="ECO:0000256" key="4">
    <source>
        <dbReference type="ARBA" id="ARBA00022692"/>
    </source>
</evidence>
<dbReference type="Proteomes" id="UP001208649">
    <property type="component" value="Unassembled WGS sequence"/>
</dbReference>
<comment type="similarity">
    <text evidence="2">Belongs to the polysaccharide synthase family.</text>
</comment>
<protein>
    <submittedName>
        <fullName evidence="8">Lipopolysaccharide biosynthesis protein</fullName>
    </submittedName>
</protein>
<comment type="caution">
    <text evidence="8">The sequence shown here is derived from an EMBL/GenBank/DDBJ whole genome shotgun (WGS) entry which is preliminary data.</text>
</comment>
<dbReference type="InterPro" id="IPR050833">
    <property type="entry name" value="Poly_Biosynth_Transport"/>
</dbReference>
<dbReference type="RefSeq" id="WP_263004219.1">
    <property type="nucleotide sequence ID" value="NZ_JAOTEM010000004.1"/>
</dbReference>
<evidence type="ECO:0000256" key="5">
    <source>
        <dbReference type="ARBA" id="ARBA00022989"/>
    </source>
</evidence>
<comment type="subcellular location">
    <subcellularLocation>
        <location evidence="1">Cell membrane</location>
        <topology evidence="1">Multi-pass membrane protein</topology>
    </subcellularLocation>
</comment>
<name>A0ABT2W9R8_9FLAO</name>
<feature type="transmembrane region" description="Helical" evidence="7">
    <location>
        <begin position="79"/>
        <end position="102"/>
    </location>
</feature>
<keyword evidence="6 7" id="KW-0472">Membrane</keyword>
<accession>A0ABT2W9R8</accession>
<evidence type="ECO:0000256" key="3">
    <source>
        <dbReference type="ARBA" id="ARBA00022475"/>
    </source>
</evidence>
<evidence type="ECO:0000256" key="2">
    <source>
        <dbReference type="ARBA" id="ARBA00007430"/>
    </source>
</evidence>
<feature type="transmembrane region" description="Helical" evidence="7">
    <location>
        <begin position="144"/>
        <end position="164"/>
    </location>
</feature>
<dbReference type="CDD" id="cd13127">
    <property type="entry name" value="MATE_tuaB_like"/>
    <property type="match status" value="1"/>
</dbReference>
<evidence type="ECO:0000256" key="7">
    <source>
        <dbReference type="SAM" id="Phobius"/>
    </source>
</evidence>